<dbReference type="Gene3D" id="3.40.50.720">
    <property type="entry name" value="NAD(P)-binding Rossmann-like Domain"/>
    <property type="match status" value="1"/>
</dbReference>
<dbReference type="FunFam" id="3.40.50.720:FF:000084">
    <property type="entry name" value="Short-chain dehydrogenase reductase"/>
    <property type="match status" value="1"/>
</dbReference>
<evidence type="ECO:0000256" key="2">
    <source>
        <dbReference type="ARBA" id="ARBA00023002"/>
    </source>
</evidence>
<proteinExistence type="inferred from homology"/>
<dbReference type="KEGG" id="cdep:91085848"/>
<gene>
    <name evidence="3" type="ORF">L203_101635</name>
</gene>
<dbReference type="SUPFAM" id="SSF51735">
    <property type="entry name" value="NAD(P)-binding Rossmann-fold domains"/>
    <property type="match status" value="1"/>
</dbReference>
<dbReference type="RefSeq" id="XP_066067171.1">
    <property type="nucleotide sequence ID" value="XM_066211074.1"/>
</dbReference>
<dbReference type="OrthoDB" id="4131217at2759"/>
<dbReference type="EMBL" id="CP143785">
    <property type="protein sequence ID" value="WVN86471.1"/>
    <property type="molecule type" value="Genomic_DNA"/>
</dbReference>
<dbReference type="Proteomes" id="UP000094043">
    <property type="component" value="Chromosome 2"/>
</dbReference>
<evidence type="ECO:0000256" key="1">
    <source>
        <dbReference type="ARBA" id="ARBA00006484"/>
    </source>
</evidence>
<keyword evidence="2" id="KW-0560">Oxidoreductase</keyword>
<reference evidence="3" key="2">
    <citation type="journal article" date="2022" name="Elife">
        <title>Obligate sexual reproduction of a homothallic fungus closely related to the Cryptococcus pathogenic species complex.</title>
        <authorList>
            <person name="Passer A.R."/>
            <person name="Clancey S.A."/>
            <person name="Shea T."/>
            <person name="David-Palma M."/>
            <person name="Averette A.F."/>
            <person name="Boekhout T."/>
            <person name="Porcel B.M."/>
            <person name="Nowrousian M."/>
            <person name="Cuomo C.A."/>
            <person name="Sun S."/>
            <person name="Heitman J."/>
            <person name="Coelho M.A."/>
        </authorList>
    </citation>
    <scope>NUCLEOTIDE SEQUENCE</scope>
    <source>
        <strain evidence="3">CBS 7841</strain>
    </source>
</reference>
<comment type="similarity">
    <text evidence="1">Belongs to the short-chain dehydrogenases/reductases (SDR) family.</text>
</comment>
<dbReference type="InterPro" id="IPR002347">
    <property type="entry name" value="SDR_fam"/>
</dbReference>
<reference evidence="3" key="1">
    <citation type="submission" date="2016-06" db="EMBL/GenBank/DDBJ databases">
        <authorList>
            <person name="Cuomo C."/>
            <person name="Litvintseva A."/>
            <person name="Heitman J."/>
            <person name="Chen Y."/>
            <person name="Sun S."/>
            <person name="Springer D."/>
            <person name="Dromer F."/>
            <person name="Young S."/>
            <person name="Zeng Q."/>
            <person name="Chapman S."/>
            <person name="Gujja S."/>
            <person name="Saif S."/>
            <person name="Birren B."/>
        </authorList>
    </citation>
    <scope>NUCLEOTIDE SEQUENCE</scope>
    <source>
        <strain evidence="3">CBS 7841</strain>
    </source>
</reference>
<dbReference type="PANTHER" id="PTHR43180">
    <property type="entry name" value="3-OXOACYL-(ACYL-CARRIER-PROTEIN) REDUCTASE (AFU_ORTHOLOGUE AFUA_6G11210)"/>
    <property type="match status" value="1"/>
</dbReference>
<dbReference type="PANTHER" id="PTHR43180:SF66">
    <property type="entry name" value="SHORT-CHAIN DEHYDROGENASE_REDUCTASE FAMILY PROTEIN"/>
    <property type="match status" value="1"/>
</dbReference>
<organism evidence="3 4">
    <name type="scientific">Cryptococcus depauperatus CBS 7841</name>
    <dbReference type="NCBI Taxonomy" id="1295531"/>
    <lineage>
        <taxon>Eukaryota</taxon>
        <taxon>Fungi</taxon>
        <taxon>Dikarya</taxon>
        <taxon>Basidiomycota</taxon>
        <taxon>Agaricomycotina</taxon>
        <taxon>Tremellomycetes</taxon>
        <taxon>Tremellales</taxon>
        <taxon>Cryptococcaceae</taxon>
        <taxon>Cryptococcus</taxon>
    </lineage>
</organism>
<accession>A0A1E3ITH8</accession>
<dbReference type="Pfam" id="PF13561">
    <property type="entry name" value="adh_short_C2"/>
    <property type="match status" value="1"/>
</dbReference>
<dbReference type="GeneID" id="91085848"/>
<reference evidence="3" key="3">
    <citation type="submission" date="2024-01" db="EMBL/GenBank/DDBJ databases">
        <authorList>
            <person name="Coelho M.A."/>
            <person name="David-Palma M."/>
            <person name="Shea T."/>
            <person name="Sun S."/>
            <person name="Cuomo C.A."/>
            <person name="Heitman J."/>
        </authorList>
    </citation>
    <scope>NUCLEOTIDE SEQUENCE</scope>
    <source>
        <strain evidence="3">CBS 7841</strain>
    </source>
</reference>
<name>A0A1E3ITH8_9TREE</name>
<evidence type="ECO:0000313" key="3">
    <source>
        <dbReference type="EMBL" id="WVN86471.1"/>
    </source>
</evidence>
<dbReference type="AlphaFoldDB" id="A0A1E3ITH8"/>
<keyword evidence="4" id="KW-1185">Reference proteome</keyword>
<dbReference type="CDD" id="cd05233">
    <property type="entry name" value="SDR_c"/>
    <property type="match status" value="1"/>
</dbReference>
<dbReference type="PRINTS" id="PR00081">
    <property type="entry name" value="GDHRDH"/>
</dbReference>
<evidence type="ECO:0000313" key="4">
    <source>
        <dbReference type="Proteomes" id="UP000094043"/>
    </source>
</evidence>
<dbReference type="GO" id="GO:0016491">
    <property type="term" value="F:oxidoreductase activity"/>
    <property type="evidence" value="ECO:0007669"/>
    <property type="project" value="UniProtKB-KW"/>
</dbReference>
<dbReference type="InterPro" id="IPR036291">
    <property type="entry name" value="NAD(P)-bd_dom_sf"/>
</dbReference>
<sequence>MLRSTADKISTTLKLRDHLLDNARHQAQEIKKGSERLRGRVGIITGVGPELGIGTAAAKLFAREGTAHLYLLDFGDKQIESLLDYLKENYPETKVDFVKADVADAGAISSLIDRAIKDEGRLDFYFANAGTAQAEKASSGKNGNFMSFAKPIENIGEDEFSEIMRVNALGGFIAIKYASAAMSITCPEKGKTVPGGSIVLTSSVAGLKANGGPIPYSASKAATVSMAQTAAFAFAGTNIRVNAICPGLIETDMTKFLFDLAKATGTEHKIGTLNPTLRQGVGHEVAQTVLFLASDDSLYVNGQAIPVDGGLSAGLPYVQSNM</sequence>
<dbReference type="VEuPathDB" id="FungiDB:L203_00996"/>
<protein>
    <submittedName>
        <fullName evidence="3">Uncharacterized protein</fullName>
    </submittedName>
</protein>